<evidence type="ECO:0000256" key="1">
    <source>
        <dbReference type="SAM" id="MobiDB-lite"/>
    </source>
</evidence>
<accession>A0ABD0XUZ6</accession>
<protein>
    <submittedName>
        <fullName evidence="2">Uncharacterized protein</fullName>
    </submittedName>
</protein>
<feature type="region of interest" description="Disordered" evidence="1">
    <location>
        <begin position="166"/>
        <end position="199"/>
    </location>
</feature>
<evidence type="ECO:0000313" key="3">
    <source>
        <dbReference type="Proteomes" id="UP001558652"/>
    </source>
</evidence>
<gene>
    <name evidence="2" type="ORF">AAG570_008060</name>
</gene>
<feature type="compositionally biased region" description="Basic and acidic residues" evidence="1">
    <location>
        <begin position="243"/>
        <end position="255"/>
    </location>
</feature>
<keyword evidence="3" id="KW-1185">Reference proteome</keyword>
<evidence type="ECO:0000313" key="2">
    <source>
        <dbReference type="EMBL" id="KAL1110532.1"/>
    </source>
</evidence>
<feature type="compositionally biased region" description="Basic and acidic residues" evidence="1">
    <location>
        <begin position="128"/>
        <end position="142"/>
    </location>
</feature>
<comment type="caution">
    <text evidence="2">The sequence shown here is derived from an EMBL/GenBank/DDBJ whole genome shotgun (WGS) entry which is preliminary data.</text>
</comment>
<proteinExistence type="predicted"/>
<feature type="region of interest" description="Disordered" evidence="1">
    <location>
        <begin position="124"/>
        <end position="145"/>
    </location>
</feature>
<dbReference type="EMBL" id="JBFDAA010000022">
    <property type="protein sequence ID" value="KAL1110532.1"/>
    <property type="molecule type" value="Genomic_DNA"/>
</dbReference>
<organism evidence="2 3">
    <name type="scientific">Ranatra chinensis</name>
    <dbReference type="NCBI Taxonomy" id="642074"/>
    <lineage>
        <taxon>Eukaryota</taxon>
        <taxon>Metazoa</taxon>
        <taxon>Ecdysozoa</taxon>
        <taxon>Arthropoda</taxon>
        <taxon>Hexapoda</taxon>
        <taxon>Insecta</taxon>
        <taxon>Pterygota</taxon>
        <taxon>Neoptera</taxon>
        <taxon>Paraneoptera</taxon>
        <taxon>Hemiptera</taxon>
        <taxon>Heteroptera</taxon>
        <taxon>Panheteroptera</taxon>
        <taxon>Nepomorpha</taxon>
        <taxon>Nepidae</taxon>
        <taxon>Ranatrinae</taxon>
        <taxon>Ranatra</taxon>
    </lineage>
</organism>
<sequence>MVSKRRNMFEEGSKLETTEIGMYDLSHICDYIDVVQPLPSTTTEMGDMLVEEGQFDDCGIDTKSALQPLPSTTTEMGDMVVEEGRFDDYGIDTKSALQVEQPEGTQEQLAGRQEGIAHRQELAGGLQERPESHQEMSRDLNKRPIGNHIASKHLCFAHRKEDKTYKLPVGHPSTKKEKGARGSWQKVFRGQPSQSGHRELAQERLKKFTANLKLLGSKSETLSPHARGMATSPRGRGWLRSQACEERMDLDRPLERSPQPTSPTHQPPPR</sequence>
<feature type="region of interest" description="Disordered" evidence="1">
    <location>
        <begin position="219"/>
        <end position="270"/>
    </location>
</feature>
<dbReference type="Proteomes" id="UP001558652">
    <property type="component" value="Unassembled WGS sequence"/>
</dbReference>
<reference evidence="2 3" key="1">
    <citation type="submission" date="2024-07" db="EMBL/GenBank/DDBJ databases">
        <title>Chromosome-level genome assembly of the water stick insect Ranatra chinensis (Heteroptera: Nepidae).</title>
        <authorList>
            <person name="Liu X."/>
        </authorList>
    </citation>
    <scope>NUCLEOTIDE SEQUENCE [LARGE SCALE GENOMIC DNA]</scope>
    <source>
        <strain evidence="2">Cailab_2021Rc</strain>
        <tissue evidence="2">Muscle</tissue>
    </source>
</reference>
<dbReference type="AlphaFoldDB" id="A0ABD0XUZ6"/>
<name>A0ABD0XUZ6_9HEMI</name>